<dbReference type="CDD" id="cd06225">
    <property type="entry name" value="HAMP"/>
    <property type="match status" value="1"/>
</dbReference>
<feature type="coiled-coil region" evidence="10">
    <location>
        <begin position="613"/>
        <end position="640"/>
    </location>
</feature>
<evidence type="ECO:0000259" key="13">
    <source>
        <dbReference type="PROSITE" id="PS50885"/>
    </source>
</evidence>
<keyword evidence="5 11" id="KW-1133">Transmembrane helix</keyword>
<dbReference type="Gene3D" id="1.10.287.950">
    <property type="entry name" value="Methyl-accepting chemotaxis protein"/>
    <property type="match status" value="1"/>
</dbReference>
<evidence type="ECO:0000256" key="9">
    <source>
        <dbReference type="PROSITE-ProRule" id="PRU00284"/>
    </source>
</evidence>
<feature type="transmembrane region" description="Helical" evidence="11">
    <location>
        <begin position="9"/>
        <end position="31"/>
    </location>
</feature>
<dbReference type="Pfam" id="PF02743">
    <property type="entry name" value="dCache_1"/>
    <property type="match status" value="1"/>
</dbReference>
<dbReference type="SMART" id="SM00283">
    <property type="entry name" value="MA"/>
    <property type="match status" value="1"/>
</dbReference>
<feature type="transmembrane region" description="Helical" evidence="11">
    <location>
        <begin position="282"/>
        <end position="303"/>
    </location>
</feature>
<evidence type="ECO:0000259" key="12">
    <source>
        <dbReference type="PROSITE" id="PS50111"/>
    </source>
</evidence>
<evidence type="ECO:0000256" key="6">
    <source>
        <dbReference type="ARBA" id="ARBA00023136"/>
    </source>
</evidence>
<evidence type="ECO:0000256" key="2">
    <source>
        <dbReference type="ARBA" id="ARBA00022475"/>
    </source>
</evidence>
<feature type="domain" description="HAMP" evidence="13">
    <location>
        <begin position="304"/>
        <end position="359"/>
    </location>
</feature>
<name>A0A7X2T273_9CLOT</name>
<dbReference type="PROSITE" id="PS50885">
    <property type="entry name" value="HAMP"/>
    <property type="match status" value="1"/>
</dbReference>
<keyword evidence="6 11" id="KW-0472">Membrane</keyword>
<evidence type="ECO:0000256" key="1">
    <source>
        <dbReference type="ARBA" id="ARBA00004651"/>
    </source>
</evidence>
<comment type="caution">
    <text evidence="14">The sequence shown here is derived from an EMBL/GenBank/DDBJ whole genome shotgun (WGS) entry which is preliminary data.</text>
</comment>
<dbReference type="Pfam" id="PF00015">
    <property type="entry name" value="MCPsignal"/>
    <property type="match status" value="1"/>
</dbReference>
<accession>A0A7X2T273</accession>
<dbReference type="InterPro" id="IPR003660">
    <property type="entry name" value="HAMP_dom"/>
</dbReference>
<dbReference type="RefSeq" id="WP_154532255.1">
    <property type="nucleotide sequence ID" value="NZ_VULX01000028.1"/>
</dbReference>
<evidence type="ECO:0000256" key="3">
    <source>
        <dbReference type="ARBA" id="ARBA00022500"/>
    </source>
</evidence>
<evidence type="ECO:0000256" key="7">
    <source>
        <dbReference type="ARBA" id="ARBA00023224"/>
    </source>
</evidence>
<comment type="similarity">
    <text evidence="8">Belongs to the methyl-accepting chemotaxis (MCP) protein family.</text>
</comment>
<comment type="subcellular location">
    <subcellularLocation>
        <location evidence="1">Cell membrane</location>
        <topology evidence="1">Multi-pass membrane protein</topology>
    </subcellularLocation>
</comment>
<evidence type="ECO:0000256" key="10">
    <source>
        <dbReference type="SAM" id="Coils"/>
    </source>
</evidence>
<organism evidence="14 15">
    <name type="scientific">Inconstantimicrobium porci</name>
    <dbReference type="NCBI Taxonomy" id="2652291"/>
    <lineage>
        <taxon>Bacteria</taxon>
        <taxon>Bacillati</taxon>
        <taxon>Bacillota</taxon>
        <taxon>Clostridia</taxon>
        <taxon>Eubacteriales</taxon>
        <taxon>Clostridiaceae</taxon>
        <taxon>Inconstantimicrobium</taxon>
    </lineage>
</organism>
<evidence type="ECO:0000256" key="8">
    <source>
        <dbReference type="ARBA" id="ARBA00029447"/>
    </source>
</evidence>
<sequence>MRSIKKKLVLYLGILIAVICGGLGVTSYIAASNSLISNLSKTLPEIAEQASQSIEANVNGQLVALEAVAARSDISDPNLDPVQKRDILKKEAERLNSISIVYVDEKGDSIGSDGKVYNVADRDYIAKALSGTRNIAGPNVRKTDNALSVRYVVPVRNGDKVIGALLESRDGNALSDYTDKIKFGTTGSGFLINNAGTTIAHKNRDKVLNQENIIKASEKDASLSSFADVYKTMIKRESGMANFNYKDKEYYIGYSPVQGTDWALGVIIHKSEVLSELADLKIVATASSVIVFIIGVILIYLLANMITKGIKAVSSHLNLLAQGDLTNDVPERYLSYKDEIGQMTKSMQHMQESLKEMIGSVKRSASDVSDNSANLSATAGEIANASQNVTDSIASVTHGTGIQTENITNIIHILNDFGDKLSNMVGDIDGVNTNSKQIGDMAQDSNAEMIELNNSIDHISDMFKEFSMKISSLGKNINEINEITSLINDIAEQTNLLALNAAIEAARAGEAGKGFAVVADEIRTLAVQSKDSAEKISSLIGDISSETEVIVSDSETMDTELKNQVNIVENSIKSFVKIVNGVDDIIPKIDKVKVSAEDIENNKNVIIGKINELSAVSQEVAASSEEISAASEEMNASTEEVASAAQSLNDMTDNMMNEVNKFKL</sequence>
<dbReference type="InterPro" id="IPR033479">
    <property type="entry name" value="dCache_1"/>
</dbReference>
<dbReference type="GO" id="GO:0007165">
    <property type="term" value="P:signal transduction"/>
    <property type="evidence" value="ECO:0007669"/>
    <property type="project" value="UniProtKB-KW"/>
</dbReference>
<protein>
    <submittedName>
        <fullName evidence="14">Methyl-accepting chemotaxis protein</fullName>
    </submittedName>
</protein>
<keyword evidence="2" id="KW-1003">Cell membrane</keyword>
<proteinExistence type="inferred from homology"/>
<dbReference type="PROSITE" id="PS50111">
    <property type="entry name" value="CHEMOTAXIS_TRANSDUC_2"/>
    <property type="match status" value="1"/>
</dbReference>
<dbReference type="Gene3D" id="3.30.450.20">
    <property type="entry name" value="PAS domain"/>
    <property type="match status" value="1"/>
</dbReference>
<keyword evidence="10" id="KW-0175">Coiled coil</keyword>
<feature type="domain" description="Methyl-accepting transducer" evidence="12">
    <location>
        <begin position="378"/>
        <end position="635"/>
    </location>
</feature>
<reference evidence="14 15" key="1">
    <citation type="submission" date="2019-08" db="EMBL/GenBank/DDBJ databases">
        <title>In-depth cultivation of the pig gut microbiome towards novel bacterial diversity and tailored functional studies.</title>
        <authorList>
            <person name="Wylensek D."/>
            <person name="Hitch T.C.A."/>
            <person name="Clavel T."/>
        </authorList>
    </citation>
    <scope>NUCLEOTIDE SEQUENCE [LARGE SCALE GENOMIC DNA]</scope>
    <source>
        <strain evidence="14 15">WCA-383-APC-5B</strain>
    </source>
</reference>
<dbReference type="EMBL" id="VULX01000028">
    <property type="protein sequence ID" value="MSR92357.1"/>
    <property type="molecule type" value="Genomic_DNA"/>
</dbReference>
<keyword evidence="15" id="KW-1185">Reference proteome</keyword>
<dbReference type="Proteomes" id="UP000460287">
    <property type="component" value="Unassembled WGS sequence"/>
</dbReference>
<evidence type="ECO:0000313" key="14">
    <source>
        <dbReference type="EMBL" id="MSR92357.1"/>
    </source>
</evidence>
<keyword evidence="3" id="KW-0145">Chemotaxis</keyword>
<evidence type="ECO:0000313" key="15">
    <source>
        <dbReference type="Proteomes" id="UP000460287"/>
    </source>
</evidence>
<dbReference type="SUPFAM" id="SSF58104">
    <property type="entry name" value="Methyl-accepting chemotaxis protein (MCP) signaling domain"/>
    <property type="match status" value="1"/>
</dbReference>
<dbReference type="GO" id="GO:0006935">
    <property type="term" value="P:chemotaxis"/>
    <property type="evidence" value="ECO:0007669"/>
    <property type="project" value="UniProtKB-KW"/>
</dbReference>
<evidence type="ECO:0000256" key="4">
    <source>
        <dbReference type="ARBA" id="ARBA00022692"/>
    </source>
</evidence>
<dbReference type="PANTHER" id="PTHR32089:SF112">
    <property type="entry name" value="LYSOZYME-LIKE PROTEIN-RELATED"/>
    <property type="match status" value="1"/>
</dbReference>
<gene>
    <name evidence="14" type="ORF">FYJ33_13390</name>
</gene>
<evidence type="ECO:0000256" key="11">
    <source>
        <dbReference type="SAM" id="Phobius"/>
    </source>
</evidence>
<dbReference type="InterPro" id="IPR004089">
    <property type="entry name" value="MCPsignal_dom"/>
</dbReference>
<dbReference type="SMART" id="SM00304">
    <property type="entry name" value="HAMP"/>
    <property type="match status" value="2"/>
</dbReference>
<dbReference type="AlphaFoldDB" id="A0A7X2T273"/>
<dbReference type="Gene3D" id="6.10.340.10">
    <property type="match status" value="1"/>
</dbReference>
<dbReference type="CDD" id="cd12912">
    <property type="entry name" value="PDC2_MCP_like"/>
    <property type="match status" value="1"/>
</dbReference>
<evidence type="ECO:0000256" key="5">
    <source>
        <dbReference type="ARBA" id="ARBA00022989"/>
    </source>
</evidence>
<dbReference type="Pfam" id="PF00672">
    <property type="entry name" value="HAMP"/>
    <property type="match status" value="1"/>
</dbReference>
<dbReference type="PANTHER" id="PTHR32089">
    <property type="entry name" value="METHYL-ACCEPTING CHEMOTAXIS PROTEIN MCPB"/>
    <property type="match status" value="1"/>
</dbReference>
<keyword evidence="7 9" id="KW-0807">Transducer</keyword>
<keyword evidence="4 11" id="KW-0812">Transmembrane</keyword>
<dbReference type="GO" id="GO:0005886">
    <property type="term" value="C:plasma membrane"/>
    <property type="evidence" value="ECO:0007669"/>
    <property type="project" value="UniProtKB-SubCell"/>
</dbReference>